<name>A0ABQ0LWL1_MYCCL</name>
<accession>A0ABQ0LWL1</accession>
<sequence>MVLKLYCTSTAGGGSGVVALIMQELNIPFEFVPVAFAPPEREHKTEKFMNTLHPFGQVPVLAVFKKTEVDPAAVAARIAEYEIILDGYERILSKTKYLAGDEFTLADLFHVQLTALLKPGGYLGDMDLMHKERRPKVARWWDELSGRQSWVQLQKEGIKSTC</sequence>
<evidence type="ECO:0000313" key="5">
    <source>
        <dbReference type="EMBL" id="GAT54952.1"/>
    </source>
</evidence>
<dbReference type="EC" id="2.5.1.18" evidence="1"/>
<dbReference type="SUPFAM" id="SSF47616">
    <property type="entry name" value="GST C-terminal domain-like"/>
    <property type="match status" value="1"/>
</dbReference>
<dbReference type="PROSITE" id="PS50405">
    <property type="entry name" value="GST_CTER"/>
    <property type="match status" value="1"/>
</dbReference>
<dbReference type="InterPro" id="IPR036282">
    <property type="entry name" value="Glutathione-S-Trfase_C_sf"/>
</dbReference>
<evidence type="ECO:0000259" key="4">
    <source>
        <dbReference type="PROSITE" id="PS50405"/>
    </source>
</evidence>
<dbReference type="Gene3D" id="1.20.1050.10">
    <property type="match status" value="1"/>
</dbReference>
<evidence type="ECO:0000256" key="1">
    <source>
        <dbReference type="ARBA" id="ARBA00012452"/>
    </source>
</evidence>
<reference evidence="5" key="1">
    <citation type="submission" date="2014-09" db="EMBL/GenBank/DDBJ databases">
        <title>Genome sequence of the luminous mushroom Mycena chlorophos for searching fungal bioluminescence genes.</title>
        <authorList>
            <person name="Tanaka Y."/>
            <person name="Kasuga D."/>
            <person name="Oba Y."/>
            <person name="Hase S."/>
            <person name="Sato K."/>
            <person name="Oba Y."/>
            <person name="Sakakibara Y."/>
        </authorList>
    </citation>
    <scope>NUCLEOTIDE SEQUENCE</scope>
</reference>
<evidence type="ECO:0000256" key="2">
    <source>
        <dbReference type="ARBA" id="ARBA00022679"/>
    </source>
</evidence>
<dbReference type="PANTHER" id="PTHR43900">
    <property type="entry name" value="GLUTATHIONE S-TRANSFERASE RHO"/>
    <property type="match status" value="1"/>
</dbReference>
<dbReference type="Pfam" id="PF00043">
    <property type="entry name" value="GST_C"/>
    <property type="match status" value="1"/>
</dbReference>
<dbReference type="InterPro" id="IPR010987">
    <property type="entry name" value="Glutathione-S-Trfase_C-like"/>
</dbReference>
<comment type="catalytic activity">
    <reaction evidence="3">
        <text>RX + glutathione = an S-substituted glutathione + a halide anion + H(+)</text>
        <dbReference type="Rhea" id="RHEA:16437"/>
        <dbReference type="ChEBI" id="CHEBI:15378"/>
        <dbReference type="ChEBI" id="CHEBI:16042"/>
        <dbReference type="ChEBI" id="CHEBI:17792"/>
        <dbReference type="ChEBI" id="CHEBI:57925"/>
        <dbReference type="ChEBI" id="CHEBI:90779"/>
        <dbReference type="EC" id="2.5.1.18"/>
    </reaction>
</comment>
<dbReference type="InterPro" id="IPR004046">
    <property type="entry name" value="GST_C"/>
</dbReference>
<dbReference type="SUPFAM" id="SSF52833">
    <property type="entry name" value="Thioredoxin-like"/>
    <property type="match status" value="1"/>
</dbReference>
<keyword evidence="6" id="KW-1185">Reference proteome</keyword>
<dbReference type="EMBL" id="DF848816">
    <property type="protein sequence ID" value="GAT54952.1"/>
    <property type="molecule type" value="Genomic_DNA"/>
</dbReference>
<feature type="domain" description="GST C-terminal" evidence="4">
    <location>
        <begin position="38"/>
        <end position="162"/>
    </location>
</feature>
<proteinExistence type="predicted"/>
<keyword evidence="2" id="KW-0808">Transferase</keyword>
<protein>
    <recommendedName>
        <fullName evidence="1">glutathione transferase</fullName>
        <ecNumber evidence="1">2.5.1.18</ecNumber>
    </recommendedName>
</protein>
<evidence type="ECO:0000313" key="6">
    <source>
        <dbReference type="Proteomes" id="UP000815677"/>
    </source>
</evidence>
<organism evidence="5 6">
    <name type="scientific">Mycena chlorophos</name>
    <name type="common">Agaric fungus</name>
    <name type="synonym">Agaricus chlorophos</name>
    <dbReference type="NCBI Taxonomy" id="658473"/>
    <lineage>
        <taxon>Eukaryota</taxon>
        <taxon>Fungi</taxon>
        <taxon>Dikarya</taxon>
        <taxon>Basidiomycota</taxon>
        <taxon>Agaricomycotina</taxon>
        <taxon>Agaricomycetes</taxon>
        <taxon>Agaricomycetidae</taxon>
        <taxon>Agaricales</taxon>
        <taxon>Marasmiineae</taxon>
        <taxon>Mycenaceae</taxon>
        <taxon>Mycena</taxon>
    </lineage>
</organism>
<gene>
    <name evidence="5" type="ORF">MCHLO_11769</name>
</gene>
<dbReference type="PANTHER" id="PTHR43900:SF3">
    <property type="entry name" value="GLUTATHIONE S-TRANSFERASE RHO"/>
    <property type="match status" value="1"/>
</dbReference>
<dbReference type="Proteomes" id="UP000815677">
    <property type="component" value="Unassembled WGS sequence"/>
</dbReference>
<evidence type="ECO:0000256" key="3">
    <source>
        <dbReference type="ARBA" id="ARBA00047960"/>
    </source>
</evidence>
<dbReference type="InterPro" id="IPR036249">
    <property type="entry name" value="Thioredoxin-like_sf"/>
</dbReference>